<gene>
    <name evidence="1" type="ORF">Desaf_1534</name>
</gene>
<dbReference type="HOGENOM" id="CLU_148542_0_0_7"/>
<dbReference type="eggNOG" id="ENOG50334Y4">
    <property type="taxonomic scope" value="Bacteria"/>
</dbReference>
<dbReference type="RefSeq" id="WP_014259655.1">
    <property type="nucleotide sequence ID" value="NC_016629.1"/>
</dbReference>
<reference evidence="1 2" key="1">
    <citation type="journal article" date="2011" name="J. Bacteriol.">
        <title>Genome sequence of the mercury-methylating and pleomorphic Desulfovibrio africanus Strain Walvis Bay.</title>
        <authorList>
            <person name="Brown S.D."/>
            <person name="Wall J.D."/>
            <person name="Kucken A.M."/>
            <person name="Gilmour C.C."/>
            <person name="Podar M."/>
            <person name="Brandt C.C."/>
            <person name="Teshima H."/>
            <person name="Detter J.C."/>
            <person name="Han C.S."/>
            <person name="Land M.L."/>
            <person name="Lucas S."/>
            <person name="Han J."/>
            <person name="Pennacchio L."/>
            <person name="Nolan M."/>
            <person name="Pitluck S."/>
            <person name="Woyke T."/>
            <person name="Goodwin L."/>
            <person name="Palumbo A.V."/>
            <person name="Elias D.A."/>
        </authorList>
    </citation>
    <scope>NUCLEOTIDE SEQUENCE [LARGE SCALE GENOMIC DNA]</scope>
    <source>
        <strain evidence="1 2">Walvis Bay</strain>
    </source>
</reference>
<keyword evidence="2" id="KW-1185">Reference proteome</keyword>
<dbReference type="EMBL" id="CP003221">
    <property type="protein sequence ID" value="EGJ49871.1"/>
    <property type="molecule type" value="Genomic_DNA"/>
</dbReference>
<dbReference type="KEGG" id="daf:Desaf_1534"/>
<proteinExistence type="predicted"/>
<accession>F3Z0P7</accession>
<dbReference type="AlphaFoldDB" id="F3Z0P7"/>
<organism evidence="1 2">
    <name type="scientific">Desulfocurvibacter africanus subsp. africanus str. Walvis Bay</name>
    <dbReference type="NCBI Taxonomy" id="690850"/>
    <lineage>
        <taxon>Bacteria</taxon>
        <taxon>Pseudomonadati</taxon>
        <taxon>Thermodesulfobacteriota</taxon>
        <taxon>Desulfovibrionia</taxon>
        <taxon>Desulfovibrionales</taxon>
        <taxon>Desulfovibrionaceae</taxon>
        <taxon>Desulfocurvibacter</taxon>
    </lineage>
</organism>
<sequence>MRSHSFLFEPARWSVQGKYYGMDGSSVPAAGETLVSHQADGWRCDGVTRLLWPEESLEFTMACLVRPFCGNDWTTWEADTPGFGIMHGKYVLAADAILCLGQTLGGAFTLSECLVMLDKNHYLSRGTIVKGSSKMSSWAVEFLRGD</sequence>
<evidence type="ECO:0000313" key="2">
    <source>
        <dbReference type="Proteomes" id="UP000007844"/>
    </source>
</evidence>
<name>F3Z0P7_DESAF</name>
<evidence type="ECO:0000313" key="1">
    <source>
        <dbReference type="EMBL" id="EGJ49871.1"/>
    </source>
</evidence>
<protein>
    <submittedName>
        <fullName evidence="1">Uncharacterized protein</fullName>
    </submittedName>
</protein>
<dbReference type="Proteomes" id="UP000007844">
    <property type="component" value="Chromosome"/>
</dbReference>